<comment type="subcellular location">
    <subcellularLocation>
        <location evidence="1">Secreted</location>
    </subcellularLocation>
</comment>
<dbReference type="PROSITE" id="PS51461">
    <property type="entry name" value="NC1_FIB"/>
    <property type="match status" value="1"/>
</dbReference>
<organism evidence="6 7">
    <name type="scientific">Porites evermanni</name>
    <dbReference type="NCBI Taxonomy" id="104178"/>
    <lineage>
        <taxon>Eukaryota</taxon>
        <taxon>Metazoa</taxon>
        <taxon>Cnidaria</taxon>
        <taxon>Anthozoa</taxon>
        <taxon>Hexacorallia</taxon>
        <taxon>Scleractinia</taxon>
        <taxon>Fungiina</taxon>
        <taxon>Poritidae</taxon>
        <taxon>Porites</taxon>
    </lineage>
</organism>
<evidence type="ECO:0000256" key="3">
    <source>
        <dbReference type="ARBA" id="ARBA00023119"/>
    </source>
</evidence>
<comment type="caution">
    <text evidence="6">The sequence shown here is derived from an EMBL/GenBank/DDBJ whole genome shotgun (WGS) entry which is preliminary data.</text>
</comment>
<dbReference type="SUPFAM" id="SSF56496">
    <property type="entry name" value="Fibrinogen C-terminal domain-like"/>
    <property type="match status" value="1"/>
</dbReference>
<keyword evidence="3" id="KW-0176">Collagen</keyword>
<dbReference type="EMBL" id="CALNXI010001392">
    <property type="protein sequence ID" value="CAH3167485.1"/>
    <property type="molecule type" value="Genomic_DNA"/>
</dbReference>
<dbReference type="InterPro" id="IPR036056">
    <property type="entry name" value="Fibrinogen-like_C"/>
</dbReference>
<protein>
    <submittedName>
        <fullName evidence="6">Uncharacterized protein</fullName>
    </submittedName>
</protein>
<dbReference type="Proteomes" id="UP001159427">
    <property type="component" value="Unassembled WGS sequence"/>
</dbReference>
<evidence type="ECO:0000256" key="2">
    <source>
        <dbReference type="ARBA" id="ARBA00022525"/>
    </source>
</evidence>
<feature type="domain" description="Fibrillar collagen NC1" evidence="5">
    <location>
        <begin position="1"/>
        <end position="204"/>
    </location>
</feature>
<keyword evidence="7" id="KW-1185">Reference proteome</keyword>
<name>A0ABN8QPS8_9CNID</name>
<dbReference type="InterPro" id="IPR002181">
    <property type="entry name" value="Fibrinogen_a/b/g_C_dom"/>
</dbReference>
<dbReference type="PROSITE" id="PS51406">
    <property type="entry name" value="FIBRINOGEN_C_2"/>
    <property type="match status" value="1"/>
</dbReference>
<dbReference type="Pfam" id="PF01410">
    <property type="entry name" value="COLFI"/>
    <property type="match status" value="1"/>
</dbReference>
<dbReference type="InterPro" id="IPR000885">
    <property type="entry name" value="Fib_collagen_C"/>
</dbReference>
<feature type="non-terminal residue" evidence="6">
    <location>
        <position position="1"/>
    </location>
</feature>
<proteinExistence type="predicted"/>
<gene>
    <name evidence="6" type="ORF">PEVE_00006082</name>
</gene>
<evidence type="ECO:0000256" key="1">
    <source>
        <dbReference type="ARBA" id="ARBA00004613"/>
    </source>
</evidence>
<evidence type="ECO:0000313" key="7">
    <source>
        <dbReference type="Proteomes" id="UP001159427"/>
    </source>
</evidence>
<keyword evidence="2" id="KW-0964">Secreted</keyword>
<evidence type="ECO:0000259" key="4">
    <source>
        <dbReference type="PROSITE" id="PS51406"/>
    </source>
</evidence>
<dbReference type="NCBIfam" id="NF040941">
    <property type="entry name" value="GGGWT_bact"/>
    <property type="match status" value="1"/>
</dbReference>
<reference evidence="6 7" key="1">
    <citation type="submission" date="2022-05" db="EMBL/GenBank/DDBJ databases">
        <authorList>
            <consortium name="Genoscope - CEA"/>
            <person name="William W."/>
        </authorList>
    </citation>
    <scope>NUCLEOTIDE SEQUENCE [LARGE SCALE GENOMIC DNA]</scope>
</reference>
<dbReference type="Gene3D" id="2.60.120.1000">
    <property type="match status" value="1"/>
</dbReference>
<evidence type="ECO:0000313" key="6">
    <source>
        <dbReference type="EMBL" id="CAH3167485.1"/>
    </source>
</evidence>
<sequence length="205" mass="22262">ERSCSDIKAQNLQATSGSYVIDPDGDGGNEPFTVFCDMADKNGVGVTVVGHDSEARTLVDGYEGPGSYVKYITCTATGLTDVAQLAGLADVSAHCEQFIKYECYGALLFRDDECWWVSRDNEKMIFWGGAKPGDNKKCACGVTSPNSCADPNYGCNCEMNDATWREDSGLLTEKSQLPVMELRFGDTGDSSERGYHTLGKFKCYG</sequence>
<evidence type="ECO:0000259" key="5">
    <source>
        <dbReference type="PROSITE" id="PS51461"/>
    </source>
</evidence>
<feature type="domain" description="Fibrinogen C-terminal" evidence="4">
    <location>
        <begin position="1"/>
        <end position="51"/>
    </location>
</feature>
<accession>A0ABN8QPS8</accession>